<gene>
    <name evidence="1" type="ORF">GCM10025862_31810</name>
</gene>
<sequence>MSGGWVAGADGGQRAAVMHCPYCGEQDLRPVEEPRGAWRCRDCVRVFTVRFVGLAREDLAASTQEVS</sequence>
<dbReference type="EMBL" id="BSUJ01000001">
    <property type="protein sequence ID" value="GMA21160.1"/>
    <property type="molecule type" value="Genomic_DNA"/>
</dbReference>
<accession>A0ABQ6HRR9</accession>
<evidence type="ECO:0000313" key="1">
    <source>
        <dbReference type="EMBL" id="GMA21160.1"/>
    </source>
</evidence>
<dbReference type="Proteomes" id="UP001157109">
    <property type="component" value="Unassembled WGS sequence"/>
</dbReference>
<proteinExistence type="predicted"/>
<evidence type="ECO:0008006" key="3">
    <source>
        <dbReference type="Google" id="ProtNLM"/>
    </source>
</evidence>
<protein>
    <recommendedName>
        <fullName evidence="3">Insertion element protein</fullName>
    </recommendedName>
</protein>
<reference evidence="2" key="1">
    <citation type="journal article" date="2019" name="Int. J. Syst. Evol. Microbiol.">
        <title>The Global Catalogue of Microorganisms (GCM) 10K type strain sequencing project: providing services to taxonomists for standard genome sequencing and annotation.</title>
        <authorList>
            <consortium name="The Broad Institute Genomics Platform"/>
            <consortium name="The Broad Institute Genome Sequencing Center for Infectious Disease"/>
            <person name="Wu L."/>
            <person name="Ma J."/>
        </authorList>
    </citation>
    <scope>NUCLEOTIDE SEQUENCE [LARGE SCALE GENOMIC DNA]</scope>
    <source>
        <strain evidence="2">NBRC 105830</strain>
    </source>
</reference>
<name>A0ABQ6HRR9_9MICO</name>
<comment type="caution">
    <text evidence="1">The sequence shown here is derived from an EMBL/GenBank/DDBJ whole genome shotgun (WGS) entry which is preliminary data.</text>
</comment>
<keyword evidence="2" id="KW-1185">Reference proteome</keyword>
<evidence type="ECO:0000313" key="2">
    <source>
        <dbReference type="Proteomes" id="UP001157109"/>
    </source>
</evidence>
<organism evidence="1 2">
    <name type="scientific">Arsenicicoccus piscis</name>
    <dbReference type="NCBI Taxonomy" id="673954"/>
    <lineage>
        <taxon>Bacteria</taxon>
        <taxon>Bacillati</taxon>
        <taxon>Actinomycetota</taxon>
        <taxon>Actinomycetes</taxon>
        <taxon>Micrococcales</taxon>
        <taxon>Intrasporangiaceae</taxon>
        <taxon>Arsenicicoccus</taxon>
    </lineage>
</organism>
<dbReference type="RefSeq" id="WP_241441453.1">
    <property type="nucleotide sequence ID" value="NZ_BSUJ01000001.1"/>
</dbReference>